<dbReference type="CDD" id="cd09232">
    <property type="entry name" value="Snurportin-1_C"/>
    <property type="match status" value="2"/>
</dbReference>
<dbReference type="Gene3D" id="3.30.470.30">
    <property type="entry name" value="DNA ligase/mRNA capping enzyme"/>
    <property type="match status" value="2"/>
</dbReference>
<dbReference type="AlphaFoldDB" id="A0A8W8I5X0"/>
<keyword evidence="15" id="KW-1185">Reference proteome</keyword>
<dbReference type="PROSITE" id="PS51214">
    <property type="entry name" value="IBB"/>
    <property type="match status" value="1"/>
</dbReference>
<dbReference type="GO" id="GO:0005634">
    <property type="term" value="C:nucleus"/>
    <property type="evidence" value="ECO:0007669"/>
    <property type="project" value="UniProtKB-SubCell"/>
</dbReference>
<protein>
    <recommendedName>
        <fullName evidence="5">Snurportin-1</fullName>
    </recommendedName>
    <alternativeName>
        <fullName evidence="10">RNA U transporter 1</fullName>
    </alternativeName>
</protein>
<dbReference type="GO" id="GO:0061608">
    <property type="term" value="F:nuclear import signal receptor activity"/>
    <property type="evidence" value="ECO:0007669"/>
    <property type="project" value="InterPro"/>
</dbReference>
<evidence type="ECO:0000313" key="15">
    <source>
        <dbReference type="Proteomes" id="UP000005408"/>
    </source>
</evidence>
<evidence type="ECO:0000256" key="7">
    <source>
        <dbReference type="ARBA" id="ARBA00022490"/>
    </source>
</evidence>
<evidence type="ECO:0000256" key="5">
    <source>
        <dbReference type="ARBA" id="ARBA00016034"/>
    </source>
</evidence>
<proteinExistence type="inferred from homology"/>
<dbReference type="EnsemblMetazoa" id="G12720.3">
    <property type="protein sequence ID" value="G12720.3:cds"/>
    <property type="gene ID" value="G12720"/>
</dbReference>
<dbReference type="InterPro" id="IPR024721">
    <property type="entry name" value="Snurportin-1_N"/>
</dbReference>
<dbReference type="Pfam" id="PF11538">
    <property type="entry name" value="Snurportin1"/>
    <property type="match status" value="1"/>
</dbReference>
<feature type="compositionally biased region" description="Basic residues" evidence="12">
    <location>
        <begin position="602"/>
        <end position="621"/>
    </location>
</feature>
<evidence type="ECO:0000256" key="11">
    <source>
        <dbReference type="PROSITE-ProRule" id="PRU00561"/>
    </source>
</evidence>
<reference evidence="14" key="1">
    <citation type="submission" date="2022-08" db="UniProtKB">
        <authorList>
            <consortium name="EnsemblMetazoa"/>
        </authorList>
    </citation>
    <scope>IDENTIFICATION</scope>
    <source>
        <strain evidence="14">05x7-T-G4-1.051#20</strain>
    </source>
</reference>
<dbReference type="InterPro" id="IPR017336">
    <property type="entry name" value="Snurportin-1"/>
</dbReference>
<dbReference type="GO" id="GO:0061015">
    <property type="term" value="P:snRNA import into nucleus"/>
    <property type="evidence" value="ECO:0007669"/>
    <property type="project" value="InterPro"/>
</dbReference>
<dbReference type="PANTHER" id="PTHR13403:SF6">
    <property type="entry name" value="SNURPORTIN-1"/>
    <property type="match status" value="1"/>
</dbReference>
<evidence type="ECO:0000313" key="14">
    <source>
        <dbReference type="EnsemblMetazoa" id="G12720.3:cds"/>
    </source>
</evidence>
<comment type="function">
    <text evidence="1">Functions as an U snRNP-specific nuclear import adapter. Involved in the trimethylguanosine (m3G)-cap-dependent nuclear import of U snRNPs. Binds specifically to the terminal m3G-cap U snRNAs.</text>
</comment>
<accession>A0A8W8I5X0</accession>
<comment type="similarity">
    <text evidence="4">Belongs to the snurportin family.</text>
</comment>
<evidence type="ECO:0000256" key="3">
    <source>
        <dbReference type="ARBA" id="ARBA00004496"/>
    </source>
</evidence>
<feature type="region of interest" description="Disordered" evidence="12">
    <location>
        <begin position="602"/>
        <end position="623"/>
    </location>
</feature>
<feature type="region of interest" description="Disordered" evidence="12">
    <location>
        <begin position="656"/>
        <end position="682"/>
    </location>
</feature>
<evidence type="ECO:0000256" key="10">
    <source>
        <dbReference type="ARBA" id="ARBA00031454"/>
    </source>
</evidence>
<feature type="domain" description="IBB" evidence="13">
    <location>
        <begin position="11"/>
        <end position="72"/>
    </location>
</feature>
<name>A0A8W8I5X0_MAGGI</name>
<dbReference type="Pfam" id="PF21974">
    <property type="entry name" value="SPN1_m3Gcap_bd"/>
    <property type="match status" value="2"/>
</dbReference>
<keyword evidence="8" id="KW-0694">RNA-binding</keyword>
<evidence type="ECO:0000256" key="4">
    <source>
        <dbReference type="ARBA" id="ARBA00007540"/>
    </source>
</evidence>
<dbReference type="GO" id="GO:0003723">
    <property type="term" value="F:RNA binding"/>
    <property type="evidence" value="ECO:0007669"/>
    <property type="project" value="UniProtKB-KW"/>
</dbReference>
<organism evidence="14 15">
    <name type="scientific">Magallana gigas</name>
    <name type="common">Pacific oyster</name>
    <name type="synonym">Crassostrea gigas</name>
    <dbReference type="NCBI Taxonomy" id="29159"/>
    <lineage>
        <taxon>Eukaryota</taxon>
        <taxon>Metazoa</taxon>
        <taxon>Spiralia</taxon>
        <taxon>Lophotrochozoa</taxon>
        <taxon>Mollusca</taxon>
        <taxon>Bivalvia</taxon>
        <taxon>Autobranchia</taxon>
        <taxon>Pteriomorphia</taxon>
        <taxon>Ostreida</taxon>
        <taxon>Ostreoidea</taxon>
        <taxon>Ostreidae</taxon>
        <taxon>Magallana</taxon>
    </lineage>
</organism>
<keyword evidence="9" id="KW-0539">Nucleus</keyword>
<dbReference type="Proteomes" id="UP000005408">
    <property type="component" value="Unassembled WGS sequence"/>
</dbReference>
<evidence type="ECO:0000256" key="9">
    <source>
        <dbReference type="ARBA" id="ARBA00023242"/>
    </source>
</evidence>
<keyword evidence="6 11" id="KW-0813">Transport</keyword>
<evidence type="ECO:0000256" key="2">
    <source>
        <dbReference type="ARBA" id="ARBA00004123"/>
    </source>
</evidence>
<dbReference type="PANTHER" id="PTHR13403">
    <property type="entry name" value="SNURPORTIN1 RNUT1 PROTEIN RNA, U TRANSPORTER 1"/>
    <property type="match status" value="1"/>
</dbReference>
<feature type="compositionally biased region" description="Gly residues" evidence="12">
    <location>
        <begin position="667"/>
        <end position="677"/>
    </location>
</feature>
<dbReference type="SUPFAM" id="SSF56091">
    <property type="entry name" value="DNA ligase/mRNA capping enzyme, catalytic domain"/>
    <property type="match status" value="2"/>
</dbReference>
<feature type="compositionally biased region" description="Basic and acidic residues" evidence="12">
    <location>
        <begin position="318"/>
        <end position="328"/>
    </location>
</feature>
<dbReference type="GO" id="GO:0005737">
    <property type="term" value="C:cytoplasm"/>
    <property type="evidence" value="ECO:0007669"/>
    <property type="project" value="UniProtKB-SubCell"/>
</dbReference>
<dbReference type="InterPro" id="IPR047857">
    <property type="entry name" value="Snurportin1_C"/>
</dbReference>
<comment type="subcellular location">
    <subcellularLocation>
        <location evidence="3">Cytoplasm</location>
    </subcellularLocation>
    <subcellularLocation>
        <location evidence="2">Nucleus</location>
    </subcellularLocation>
</comment>
<evidence type="ECO:0000256" key="8">
    <source>
        <dbReference type="ARBA" id="ARBA00022884"/>
    </source>
</evidence>
<evidence type="ECO:0000256" key="6">
    <source>
        <dbReference type="ARBA" id="ARBA00022448"/>
    </source>
</evidence>
<evidence type="ECO:0000256" key="1">
    <source>
        <dbReference type="ARBA" id="ARBA00003975"/>
    </source>
</evidence>
<keyword evidence="7" id="KW-0963">Cytoplasm</keyword>
<dbReference type="GO" id="GO:0006606">
    <property type="term" value="P:protein import into nucleus"/>
    <property type="evidence" value="ECO:0007669"/>
    <property type="project" value="InterPro"/>
</dbReference>
<evidence type="ECO:0000259" key="13">
    <source>
        <dbReference type="PROSITE" id="PS51214"/>
    </source>
</evidence>
<sequence length="771" mass="88904">MDELTEKLAGSFNVTLEQNSTAAQHPRFAQYKCKTKVDQETRRKRILEEQKKQRFDFLKHVRNLAEDSWENTDAESVASEDSMDVSISGDKVQIRRPGKYYRNQIMYSEWLVEKPVDFEQEWLAVICAWGKRNLVVASRGRTHAYAKNGSRINSFSSHLPGGNYGQKGRSKSENVILDCLFDEKEGIYYVLDIMCWSNHPVYDSETDFRFFWLASKFQEIPQIMEKSPNNPYKFIPLPNFPCTKEAISNAVNSATFDIDGLLFYHKRTHYTFGSTPLVVWLKPYMLPEILEIEVPEKLLAERPDNYSNYAAHLEHVAEMKKKQEEERKKKGKTPPKGRGAGGGDWKEVKEPRKKKGGKSPGGPQQGMEYCENNQPEREPYSKRTYGQDFKMDLMFSEWLIEVPENFETEWYAIICPSGKRHLVLSCEGETVCQSKSGILVKPFPSLLPGGFPYETAHRERCILDTFYSKQMEKFYILDCIAWNNQHLTQCEAEFRMYWLEENLPQLGNIGKVFRNNQFPFCLLKPIPCNAQALTEALATVEYGIDGVLFYKKSSPYISGQTDNVLWTKSYMLPEMFPDIIVPSHLMKRKPPDFDYQKHLEKVRKQKTEHKQPRKSGPRKQKSINIDKLVDDISRVYISNQKKAGIELTPQEIEISRQLGPSPKKGLPGRGRGRGGSVGDYQTQNTSYYGDNFSYEDYCSASYYGDFCYYGDEVNRGYAKHHAKNYSLPSPRWGYEDHGTHRNSAPPKGRGRGLLDAKAMAAYSLTHKTFKK</sequence>
<feature type="region of interest" description="Disordered" evidence="12">
    <location>
        <begin position="318"/>
        <end position="381"/>
    </location>
</feature>
<dbReference type="InterPro" id="IPR002652">
    <property type="entry name" value="Importin-a_IBB"/>
</dbReference>
<evidence type="ECO:0000256" key="12">
    <source>
        <dbReference type="SAM" id="MobiDB-lite"/>
    </source>
</evidence>